<gene>
    <name evidence="2" type="ORF">SAMN06295912_103164</name>
</gene>
<name>A0A239D115_9SPHN</name>
<dbReference type="AlphaFoldDB" id="A0A239D115"/>
<proteinExistence type="predicted"/>
<dbReference type="Gene3D" id="3.10.450.50">
    <property type="match status" value="1"/>
</dbReference>
<organism evidence="2 3">
    <name type="scientific">Edaphosphingomonas laterariae</name>
    <dbReference type="NCBI Taxonomy" id="861865"/>
    <lineage>
        <taxon>Bacteria</taxon>
        <taxon>Pseudomonadati</taxon>
        <taxon>Pseudomonadota</taxon>
        <taxon>Alphaproteobacteria</taxon>
        <taxon>Sphingomonadales</taxon>
        <taxon>Rhizorhabdaceae</taxon>
        <taxon>Edaphosphingomonas</taxon>
    </lineage>
</organism>
<feature type="domain" description="SnoaL-like" evidence="1">
    <location>
        <begin position="5"/>
        <end position="133"/>
    </location>
</feature>
<dbReference type="SUPFAM" id="SSF54427">
    <property type="entry name" value="NTF2-like"/>
    <property type="match status" value="1"/>
</dbReference>
<evidence type="ECO:0000313" key="2">
    <source>
        <dbReference type="EMBL" id="SNS26206.1"/>
    </source>
</evidence>
<dbReference type="Proteomes" id="UP000198281">
    <property type="component" value="Unassembled WGS sequence"/>
</dbReference>
<keyword evidence="3" id="KW-1185">Reference proteome</keyword>
<dbReference type="RefSeq" id="WP_089218447.1">
    <property type="nucleotide sequence ID" value="NZ_FZOS01000003.1"/>
</dbReference>
<reference evidence="3" key="1">
    <citation type="submission" date="2017-06" db="EMBL/GenBank/DDBJ databases">
        <authorList>
            <person name="Varghese N."/>
            <person name="Submissions S."/>
        </authorList>
    </citation>
    <scope>NUCLEOTIDE SEQUENCE [LARGE SCALE GENOMIC DNA]</scope>
    <source>
        <strain evidence="3">LNB2</strain>
    </source>
</reference>
<dbReference type="EMBL" id="FZOS01000003">
    <property type="protein sequence ID" value="SNS26206.1"/>
    <property type="molecule type" value="Genomic_DNA"/>
</dbReference>
<dbReference type="Pfam" id="PF13577">
    <property type="entry name" value="SnoaL_4"/>
    <property type="match status" value="1"/>
</dbReference>
<protein>
    <submittedName>
        <fullName evidence="2">SnoaL-like domain-containing protein</fullName>
    </submittedName>
</protein>
<dbReference type="CDD" id="cd00531">
    <property type="entry name" value="NTF2_like"/>
    <property type="match status" value="1"/>
</dbReference>
<dbReference type="InterPro" id="IPR032710">
    <property type="entry name" value="NTF2-like_dom_sf"/>
</dbReference>
<dbReference type="OrthoDB" id="2860904at2"/>
<dbReference type="InterPro" id="IPR037401">
    <property type="entry name" value="SnoaL-like"/>
</dbReference>
<accession>A0A239D115</accession>
<evidence type="ECO:0000259" key="1">
    <source>
        <dbReference type="Pfam" id="PF13577"/>
    </source>
</evidence>
<evidence type="ECO:0000313" key="3">
    <source>
        <dbReference type="Proteomes" id="UP000198281"/>
    </source>
</evidence>
<sequence>MHIDRISDILEIQALLTDYVFALDTKDIDRLDAVFLPDARCDYRATGGRAGGWAEIKPWLVSALNGFGTTQHLIGLPQIRFDPQDGTRATAMTMLFNPMQMLPEKGGQIFFIGATYSDELIRTADGWRIARRTEIAPWAKDVPASLAGDQK</sequence>